<evidence type="ECO:0000313" key="4">
    <source>
        <dbReference type="WormBase" id="SRAE_2000062800"/>
    </source>
</evidence>
<dbReference type="WBParaSite" id="SRAE_2000062800.1">
    <property type="protein sequence ID" value="SRAE_2000062800.1"/>
    <property type="gene ID" value="WBGene00260824"/>
</dbReference>
<accession>A0A090MXS7</accession>
<dbReference type="CTD" id="36378318"/>
<proteinExistence type="predicted"/>
<reference evidence="3" key="2">
    <citation type="submission" date="2020-12" db="UniProtKB">
        <authorList>
            <consortium name="WormBaseParasite"/>
        </authorList>
    </citation>
    <scope>IDENTIFICATION</scope>
</reference>
<dbReference type="EMBL" id="LN609529">
    <property type="protein sequence ID" value="CEF65954.1"/>
    <property type="molecule type" value="Genomic_DNA"/>
</dbReference>
<protein>
    <submittedName>
        <fullName evidence="1 3">Uncharacterized protein</fullName>
    </submittedName>
</protein>
<dbReference type="AlphaFoldDB" id="A0A090MXS7"/>
<reference evidence="1 2" key="1">
    <citation type="submission" date="2014-09" db="EMBL/GenBank/DDBJ databases">
        <authorList>
            <person name="Martin A.A."/>
        </authorList>
    </citation>
    <scope>NUCLEOTIDE SEQUENCE</scope>
    <source>
        <strain evidence="2">ED321</strain>
        <strain evidence="1">ED321 Heterogonic</strain>
    </source>
</reference>
<gene>
    <name evidence="1 3 4" type="ORF">SRAE_2000062800</name>
</gene>
<dbReference type="RefSeq" id="XP_024505154.1">
    <property type="nucleotide sequence ID" value="XM_024651481.1"/>
</dbReference>
<evidence type="ECO:0000313" key="3">
    <source>
        <dbReference type="WBParaSite" id="SRAE_2000062800.1"/>
    </source>
</evidence>
<dbReference type="WormBase" id="SRAE_2000062800">
    <property type="protein sequence ID" value="SRP03648"/>
    <property type="gene ID" value="WBGene00260824"/>
</dbReference>
<keyword evidence="2" id="KW-1185">Reference proteome</keyword>
<name>A0A090MXS7_STRRB</name>
<dbReference type="Proteomes" id="UP000035682">
    <property type="component" value="Unplaced"/>
</dbReference>
<evidence type="ECO:0000313" key="2">
    <source>
        <dbReference type="Proteomes" id="UP000035682"/>
    </source>
</evidence>
<evidence type="ECO:0000313" key="1">
    <source>
        <dbReference type="EMBL" id="CEF65954.1"/>
    </source>
</evidence>
<dbReference type="GeneID" id="36378318"/>
<organism evidence="1">
    <name type="scientific">Strongyloides ratti</name>
    <name type="common">Parasitic roundworm</name>
    <dbReference type="NCBI Taxonomy" id="34506"/>
    <lineage>
        <taxon>Eukaryota</taxon>
        <taxon>Metazoa</taxon>
        <taxon>Ecdysozoa</taxon>
        <taxon>Nematoda</taxon>
        <taxon>Chromadorea</taxon>
        <taxon>Rhabditida</taxon>
        <taxon>Tylenchina</taxon>
        <taxon>Panagrolaimomorpha</taxon>
        <taxon>Strongyloidoidea</taxon>
        <taxon>Strongyloididae</taxon>
        <taxon>Strongyloides</taxon>
    </lineage>
</organism>
<sequence length="289" mass="33495">MIFGGIVPDIQRLDYEISYVDPKRIYGIDNGGKLYTKNGMNHILGSGDNEKIEKKSLKEIDTTSIKSTITTFISDETLNIHSHQTSNDNLMSIMTESCTSNVSTKSLKEQSDSNVYQLSTPINVQFKRLHLEDIQKLNTPIKPLEQTIKEYSKEITEMTPKVIEAWKSYTTNFQELIKKCNLPENFPMPNTFKDHYEETNDVEINCYQENDKLESLNLITTLIGPLIEEPTSIGMTFSLKKEFDMYHQAYITRNMNSNIKKNITANDNKNKSHKNRLRRFNNFFSKIFF</sequence>